<sequence>MNNLFVHEQEIDPITGIGYILSAADQIDYNYINHNNKLGHDVNSYVEDMEIMYGDKSMNRSTIKSHGFLSLLDPVLFASAYSAITGRNVNVPVLSIGNIGVTPFARSIFTPYGVIEKKFGAYITTDYTPIKVGFSFGKQFKTNEPKDLSKWSHKYSGSGKFAGLKDNEVAEEYMTYQLCFLKNFLFV</sequence>
<gene>
    <name evidence="1" type="ORF">WBAF_0448</name>
</gene>
<organism evidence="1">
    <name type="scientific">Wolbachia endosymbiont of Aleurodicus floccissimus</name>
    <dbReference type="NCBI Taxonomy" id="2152762"/>
    <lineage>
        <taxon>Bacteria</taxon>
        <taxon>Pseudomonadati</taxon>
        <taxon>Pseudomonadota</taxon>
        <taxon>Alphaproteobacteria</taxon>
        <taxon>Rickettsiales</taxon>
        <taxon>Anaplasmataceae</taxon>
        <taxon>Wolbachieae</taxon>
        <taxon>Wolbachia</taxon>
    </lineage>
</organism>
<dbReference type="EMBL" id="OUNF01000116">
    <property type="protein sequence ID" value="SPP33894.1"/>
    <property type="molecule type" value="Genomic_DNA"/>
</dbReference>
<proteinExistence type="predicted"/>
<dbReference type="AlphaFoldDB" id="A0A3B0JHA6"/>
<name>A0A3B0JHA6_9RICK</name>
<reference evidence="1" key="1">
    <citation type="submission" date="2018-04" db="EMBL/GenBank/DDBJ databases">
        <authorList>
            <person name="Go L.Y."/>
            <person name="Mitchell J.A."/>
        </authorList>
    </citation>
    <scope>NUCLEOTIDE SEQUENCE</scope>
    <source>
        <strain evidence="1">WBAF</strain>
    </source>
</reference>
<accession>A0A3B0JHA6</accession>
<protein>
    <submittedName>
        <fullName evidence="1">Uncharacterized protein</fullName>
    </submittedName>
</protein>
<evidence type="ECO:0000313" key="1">
    <source>
        <dbReference type="EMBL" id="SPP33894.1"/>
    </source>
</evidence>